<keyword evidence="2" id="KW-1185">Reference proteome</keyword>
<dbReference type="Proteomes" id="UP000427769">
    <property type="component" value="Chromosome"/>
</dbReference>
<organism evidence="1 2">
    <name type="scientific">Desulfosarcina widdelii</name>
    <dbReference type="NCBI Taxonomy" id="947919"/>
    <lineage>
        <taxon>Bacteria</taxon>
        <taxon>Pseudomonadati</taxon>
        <taxon>Thermodesulfobacteriota</taxon>
        <taxon>Desulfobacteria</taxon>
        <taxon>Desulfobacterales</taxon>
        <taxon>Desulfosarcinaceae</taxon>
        <taxon>Desulfosarcina</taxon>
    </lineage>
</organism>
<name>A0A5K7YYM0_9BACT</name>
<dbReference type="AlphaFoldDB" id="A0A5K7YYM0"/>
<accession>A0A5K7YYM0</accession>
<proteinExistence type="predicted"/>
<evidence type="ECO:0000313" key="1">
    <source>
        <dbReference type="EMBL" id="BBO73470.1"/>
    </source>
</evidence>
<reference evidence="1 2" key="1">
    <citation type="submission" date="2019-11" db="EMBL/GenBank/DDBJ databases">
        <title>Comparative genomics of hydrocarbon-degrading Desulfosarcina strains.</title>
        <authorList>
            <person name="Watanabe M."/>
            <person name="Kojima H."/>
            <person name="Fukui M."/>
        </authorList>
    </citation>
    <scope>NUCLEOTIDE SEQUENCE [LARGE SCALE GENOMIC DNA]</scope>
    <source>
        <strain evidence="1 2">PP31</strain>
    </source>
</reference>
<dbReference type="EMBL" id="AP021875">
    <property type="protein sequence ID" value="BBO73470.1"/>
    <property type="molecule type" value="Genomic_DNA"/>
</dbReference>
<evidence type="ECO:0000313" key="2">
    <source>
        <dbReference type="Proteomes" id="UP000427769"/>
    </source>
</evidence>
<sequence length="628" mass="70592">MGKAQIISEIGDGQYTIEVKHDTAAAAVKLSHLAAALANIDARIAEESDPNILAALQLRKSSLQKRIAELDAIIESMDYRTTAWCADYSEGLTGEVGTIEPGAEAKNGINIRPGYDDGAVWVQSLDGQAVPFLTLPVADAMRNFAIMPAIQKWRPTYRYATIHNIDEIQNTCRVVFDPLFSSIQDLDINAVNALDDVPIEYMSCNAAAFEDGDTVIVKWEPYRTDAQATVIGFKQEPRACGDQFVVIVVAADGQDGAYIVWDPRTDDYAHDATLEGVTWPASSDDLELFFERFEEDWPDSQQVYQTVDTDGLQTGSWGGQPGTVYWPDDLLNYSNFLMREYPSEFDYDGEYKMTQYESLSQSGEWPETYCTEYMEGAGASSHVSGVWYNPTFNSSDYNDTRSLFYSINVDLGANAPALSDSNFFFYTRRLRDRINQEHYGIMRLEHWVYYQQSSTVHPGSIPDVECDAERWRTGQSKLRIHTPLGMTEPINLGEFDAYCYQEKKTDYHWDAVNQTFVLDGTYIQATRFNESIITQIFGILIQKATQSASGGDIWVDGSYTGDVDHEESYEIHIMAQADWFDDGTDGVNPTNLSRSSALEAAIKSMYAQYSEEIGWTQNLGAKIYKRPE</sequence>
<protein>
    <submittedName>
        <fullName evidence="1">Uncharacterized protein</fullName>
    </submittedName>
</protein>
<dbReference type="KEGG" id="dwd:DSCW_08870"/>
<dbReference type="RefSeq" id="WP_155302576.1">
    <property type="nucleotide sequence ID" value="NZ_AP021875.1"/>
</dbReference>
<gene>
    <name evidence="1" type="ORF">DSCW_08870</name>
</gene>
<dbReference type="OrthoDB" id="5422965at2"/>